<evidence type="ECO:0000256" key="10">
    <source>
        <dbReference type="ARBA" id="ARBA00022679"/>
    </source>
</evidence>
<evidence type="ECO:0000256" key="9">
    <source>
        <dbReference type="ARBA" id="ARBA00022618"/>
    </source>
</evidence>
<evidence type="ECO:0000256" key="7">
    <source>
        <dbReference type="ARBA" id="ARBA00022490"/>
    </source>
</evidence>
<gene>
    <name evidence="27" type="primary">LOC107217240</name>
</gene>
<comment type="catalytic activity">
    <reaction evidence="21">
        <text>L-threonyl-[protein] + ATP = O-phospho-L-threonyl-[protein] + ADP + H(+)</text>
        <dbReference type="Rhea" id="RHEA:46608"/>
        <dbReference type="Rhea" id="RHEA-COMP:11060"/>
        <dbReference type="Rhea" id="RHEA-COMP:11605"/>
        <dbReference type="ChEBI" id="CHEBI:15378"/>
        <dbReference type="ChEBI" id="CHEBI:30013"/>
        <dbReference type="ChEBI" id="CHEBI:30616"/>
        <dbReference type="ChEBI" id="CHEBI:61977"/>
        <dbReference type="ChEBI" id="CHEBI:456216"/>
        <dbReference type="EC" id="2.7.11.22"/>
    </reaction>
</comment>
<accession>A0A6J0B507</accession>
<evidence type="ECO:0000256" key="1">
    <source>
        <dbReference type="ARBA" id="ARBA00004123"/>
    </source>
</evidence>
<keyword evidence="10" id="KW-0808">Transferase</keyword>
<dbReference type="Gene3D" id="3.30.200.20">
    <property type="entry name" value="Phosphorylase Kinase, domain 1"/>
    <property type="match status" value="1"/>
</dbReference>
<keyword evidence="9" id="KW-0132">Cell division</keyword>
<dbReference type="FunFam" id="1.10.510.10:FF:000624">
    <property type="entry name" value="Mitogen-activated protein kinase"/>
    <property type="match status" value="1"/>
</dbReference>
<organism evidence="27">
    <name type="scientific">Neodiprion lecontei</name>
    <name type="common">Redheaded pine sawfly</name>
    <dbReference type="NCBI Taxonomy" id="441921"/>
    <lineage>
        <taxon>Eukaryota</taxon>
        <taxon>Metazoa</taxon>
        <taxon>Ecdysozoa</taxon>
        <taxon>Arthropoda</taxon>
        <taxon>Hexapoda</taxon>
        <taxon>Insecta</taxon>
        <taxon>Pterygota</taxon>
        <taxon>Neoptera</taxon>
        <taxon>Endopterygota</taxon>
        <taxon>Hymenoptera</taxon>
        <taxon>Tenthredinoidea</taxon>
        <taxon>Diprionidae</taxon>
        <taxon>Diprioninae</taxon>
        <taxon>Neodiprion</taxon>
    </lineage>
</organism>
<evidence type="ECO:0000256" key="6">
    <source>
        <dbReference type="ARBA" id="ARBA00022473"/>
    </source>
</evidence>
<dbReference type="InterPro" id="IPR008271">
    <property type="entry name" value="Ser/Thr_kinase_AS"/>
</dbReference>
<dbReference type="InParanoid" id="A0A6J0B507"/>
<evidence type="ECO:0000256" key="12">
    <source>
        <dbReference type="ARBA" id="ARBA00022777"/>
    </source>
</evidence>
<dbReference type="FunFam" id="3.30.200.20:FF:000579">
    <property type="entry name" value="cyclin-dependent kinase 20"/>
    <property type="match status" value="1"/>
</dbReference>
<feature type="domain" description="Protein kinase" evidence="25">
    <location>
        <begin position="4"/>
        <end position="287"/>
    </location>
</feature>
<evidence type="ECO:0000313" key="27">
    <source>
        <dbReference type="RefSeq" id="XP_015510145.1"/>
    </source>
</evidence>
<sequence>MEKYVVVGRIGEGAHGLVLKAYHVEQGNEVALKKVLLKKIDEGIPTSVLREVKTLQELRHRNVVELIDVFPVGLDFVMVFEYMPSGVWEIIRDSERPLNDSQKKTYVKMLFEGVSYMHANNVMHRDLKPANLLVNREGVLKIADFGLGRLVWDDNSHSYSHRVATRWYRAPELLYGARYYTTAVDIWAVGCIFGEILNSAPLFAGETDIEQLAIVLRLLGSPTTESWPDLTTLPDYNKITFPCHKGLPWDLIVPDATPDAIDLIKQLLVYNSSKRLTASSALKHLYFHSRPFPCPESALPKPTPDHRVQVKPEEVKGNLKRTVLFQNLLSIV</sequence>
<evidence type="ECO:0000256" key="15">
    <source>
        <dbReference type="ARBA" id="ARBA00023242"/>
    </source>
</evidence>
<keyword evidence="16" id="KW-0966">Cell projection</keyword>
<dbReference type="CDD" id="cd07832">
    <property type="entry name" value="STKc_CCRK"/>
    <property type="match status" value="1"/>
</dbReference>
<evidence type="ECO:0000256" key="19">
    <source>
        <dbReference type="ARBA" id="ARBA00035720"/>
    </source>
</evidence>
<dbReference type="InterPro" id="IPR000719">
    <property type="entry name" value="Prot_kinase_dom"/>
</dbReference>
<dbReference type="InterPro" id="IPR048002">
    <property type="entry name" value="CDK20-like_STKc"/>
</dbReference>
<dbReference type="OrthoDB" id="63265at2759"/>
<dbReference type="InterPro" id="IPR017441">
    <property type="entry name" value="Protein_kinase_ATP_BS"/>
</dbReference>
<reference evidence="27" key="1">
    <citation type="submission" date="2025-08" db="UniProtKB">
        <authorList>
            <consortium name="RefSeq"/>
        </authorList>
    </citation>
    <scope>IDENTIFICATION</scope>
    <source>
        <tissue evidence="27">Thorax and Abdomen</tissue>
    </source>
</reference>
<dbReference type="GO" id="GO:0051301">
    <property type="term" value="P:cell division"/>
    <property type="evidence" value="ECO:0007669"/>
    <property type="project" value="UniProtKB-KW"/>
</dbReference>
<evidence type="ECO:0000256" key="13">
    <source>
        <dbReference type="ARBA" id="ARBA00022840"/>
    </source>
</evidence>
<dbReference type="AlphaFoldDB" id="A0A6J0B507"/>
<dbReference type="GeneID" id="107217240"/>
<dbReference type="PROSITE" id="PS00108">
    <property type="entry name" value="PROTEIN_KINASE_ST"/>
    <property type="match status" value="1"/>
</dbReference>
<keyword evidence="13 23" id="KW-0067">ATP-binding</keyword>
<name>A0A6J0B507_NEOLC</name>
<evidence type="ECO:0000256" key="5">
    <source>
        <dbReference type="ARBA" id="ARBA00012425"/>
    </source>
</evidence>
<evidence type="ECO:0000256" key="23">
    <source>
        <dbReference type="PROSITE-ProRule" id="PRU10141"/>
    </source>
</evidence>
<dbReference type="Gene3D" id="1.10.510.10">
    <property type="entry name" value="Transferase(Phosphotransferase) domain 1"/>
    <property type="match status" value="1"/>
</dbReference>
<keyword evidence="7" id="KW-0963">Cytoplasm</keyword>
<dbReference type="SMART" id="SM00220">
    <property type="entry name" value="S_TKc"/>
    <property type="match status" value="1"/>
</dbReference>
<dbReference type="Proteomes" id="UP000829291">
    <property type="component" value="Chromosome 5"/>
</dbReference>
<dbReference type="PROSITE" id="PS00107">
    <property type="entry name" value="PROTEIN_KINASE_ATP"/>
    <property type="match status" value="1"/>
</dbReference>
<evidence type="ECO:0000313" key="26">
    <source>
        <dbReference type="Proteomes" id="UP000829291"/>
    </source>
</evidence>
<keyword evidence="26" id="KW-1185">Reference proteome</keyword>
<keyword evidence="14" id="KW-0969">Cilium</keyword>
<dbReference type="PROSITE" id="PS50011">
    <property type="entry name" value="PROTEIN_KINASE_DOM"/>
    <property type="match status" value="1"/>
</dbReference>
<keyword evidence="8 24" id="KW-0723">Serine/threonine-protein kinase</keyword>
<comment type="catalytic activity">
    <reaction evidence="22">
        <text>L-seryl-[protein] + ATP = O-phospho-L-seryl-[protein] + ADP + H(+)</text>
        <dbReference type="Rhea" id="RHEA:17989"/>
        <dbReference type="Rhea" id="RHEA-COMP:9863"/>
        <dbReference type="Rhea" id="RHEA-COMP:11604"/>
        <dbReference type="ChEBI" id="CHEBI:15378"/>
        <dbReference type="ChEBI" id="CHEBI:29999"/>
        <dbReference type="ChEBI" id="CHEBI:30616"/>
        <dbReference type="ChEBI" id="CHEBI:83421"/>
        <dbReference type="ChEBI" id="CHEBI:456216"/>
        <dbReference type="EC" id="2.7.11.22"/>
    </reaction>
</comment>
<feature type="binding site" evidence="23">
    <location>
        <position position="33"/>
    </location>
    <ligand>
        <name>ATP</name>
        <dbReference type="ChEBI" id="CHEBI:30616"/>
    </ligand>
</feature>
<dbReference type="InterPro" id="IPR011009">
    <property type="entry name" value="Kinase-like_dom_sf"/>
</dbReference>
<evidence type="ECO:0000259" key="25">
    <source>
        <dbReference type="PROSITE" id="PS50011"/>
    </source>
</evidence>
<evidence type="ECO:0000256" key="4">
    <source>
        <dbReference type="ARBA" id="ARBA00006485"/>
    </source>
</evidence>
<dbReference type="GO" id="GO:0005929">
    <property type="term" value="C:cilium"/>
    <property type="evidence" value="ECO:0007669"/>
    <property type="project" value="UniProtKB-SubCell"/>
</dbReference>
<keyword evidence="6" id="KW-0217">Developmental protein</keyword>
<dbReference type="GO" id="GO:0005524">
    <property type="term" value="F:ATP binding"/>
    <property type="evidence" value="ECO:0007669"/>
    <property type="project" value="UniProtKB-UniRule"/>
</dbReference>
<keyword evidence="11 23" id="KW-0547">Nucleotide-binding</keyword>
<dbReference type="Pfam" id="PF00069">
    <property type="entry name" value="Pkinase"/>
    <property type="match status" value="1"/>
</dbReference>
<protein>
    <recommendedName>
        <fullName evidence="18">Cyclin-dependent kinase 20</fullName>
        <ecNumber evidence="5">2.7.11.22</ecNumber>
    </recommendedName>
    <alternativeName>
        <fullName evidence="19">Cell cycle-related kinase</fullName>
    </alternativeName>
    <alternativeName>
        <fullName evidence="20">Cell division protein kinase 20</fullName>
    </alternativeName>
</protein>
<evidence type="ECO:0000256" key="24">
    <source>
        <dbReference type="RuleBase" id="RU000304"/>
    </source>
</evidence>
<dbReference type="RefSeq" id="XP_015510145.1">
    <property type="nucleotide sequence ID" value="XM_015654659.2"/>
</dbReference>
<evidence type="ECO:0000256" key="17">
    <source>
        <dbReference type="ARBA" id="ARBA00023306"/>
    </source>
</evidence>
<dbReference type="GO" id="GO:0004693">
    <property type="term" value="F:cyclin-dependent protein serine/threonine kinase activity"/>
    <property type="evidence" value="ECO:0007669"/>
    <property type="project" value="UniProtKB-EC"/>
</dbReference>
<comment type="similarity">
    <text evidence="4">Belongs to the protein kinase superfamily. CMGC Ser/Thr protein kinase family. CDC2/CDKX subfamily.</text>
</comment>
<keyword evidence="12 27" id="KW-0418">Kinase</keyword>
<evidence type="ECO:0000256" key="8">
    <source>
        <dbReference type="ARBA" id="ARBA00022527"/>
    </source>
</evidence>
<dbReference type="GO" id="GO:0005634">
    <property type="term" value="C:nucleus"/>
    <property type="evidence" value="ECO:0007669"/>
    <property type="project" value="UniProtKB-SubCell"/>
</dbReference>
<evidence type="ECO:0000256" key="3">
    <source>
        <dbReference type="ARBA" id="ARBA00004496"/>
    </source>
</evidence>
<evidence type="ECO:0000256" key="16">
    <source>
        <dbReference type="ARBA" id="ARBA00023273"/>
    </source>
</evidence>
<evidence type="ECO:0000256" key="2">
    <source>
        <dbReference type="ARBA" id="ARBA00004138"/>
    </source>
</evidence>
<dbReference type="EC" id="2.7.11.22" evidence="5"/>
<evidence type="ECO:0000256" key="20">
    <source>
        <dbReference type="ARBA" id="ARBA00035723"/>
    </source>
</evidence>
<evidence type="ECO:0000256" key="18">
    <source>
        <dbReference type="ARBA" id="ARBA00035711"/>
    </source>
</evidence>
<comment type="subcellular location">
    <subcellularLocation>
        <location evidence="2">Cell projection</location>
        <location evidence="2">Cilium</location>
    </subcellularLocation>
    <subcellularLocation>
        <location evidence="3">Cytoplasm</location>
    </subcellularLocation>
    <subcellularLocation>
        <location evidence="1">Nucleus</location>
    </subcellularLocation>
</comment>
<dbReference type="PANTHER" id="PTHR24056:SF171">
    <property type="entry name" value="CYCLIN-DEPENDENT KINASE 20"/>
    <property type="match status" value="1"/>
</dbReference>
<keyword evidence="17" id="KW-0131">Cell cycle</keyword>
<dbReference type="SUPFAM" id="SSF56112">
    <property type="entry name" value="Protein kinase-like (PK-like)"/>
    <property type="match status" value="1"/>
</dbReference>
<dbReference type="PANTHER" id="PTHR24056">
    <property type="entry name" value="CELL DIVISION PROTEIN KINASE"/>
    <property type="match status" value="1"/>
</dbReference>
<dbReference type="InterPro" id="IPR050108">
    <property type="entry name" value="CDK"/>
</dbReference>
<evidence type="ECO:0000256" key="14">
    <source>
        <dbReference type="ARBA" id="ARBA00023069"/>
    </source>
</evidence>
<evidence type="ECO:0000256" key="21">
    <source>
        <dbReference type="ARBA" id="ARBA00047811"/>
    </source>
</evidence>
<evidence type="ECO:0000256" key="22">
    <source>
        <dbReference type="ARBA" id="ARBA00048367"/>
    </source>
</evidence>
<proteinExistence type="inferred from homology"/>
<dbReference type="KEGG" id="nlo:107217240"/>
<dbReference type="GO" id="GO:0005737">
    <property type="term" value="C:cytoplasm"/>
    <property type="evidence" value="ECO:0007669"/>
    <property type="project" value="UniProtKB-SubCell"/>
</dbReference>
<keyword evidence="15" id="KW-0539">Nucleus</keyword>
<evidence type="ECO:0000256" key="11">
    <source>
        <dbReference type="ARBA" id="ARBA00022741"/>
    </source>
</evidence>
<dbReference type="FunCoup" id="A0A6J0B507">
    <property type="interactions" value="44"/>
</dbReference>